<evidence type="ECO:0000256" key="6">
    <source>
        <dbReference type="ARBA" id="ARBA00022816"/>
    </source>
</evidence>
<feature type="compositionally biased region" description="Low complexity" evidence="11">
    <location>
        <begin position="9"/>
        <end position="46"/>
    </location>
</feature>
<evidence type="ECO:0000256" key="10">
    <source>
        <dbReference type="ARBA" id="ARBA00023242"/>
    </source>
</evidence>
<dbReference type="PANTHER" id="PTHR23198:SF6">
    <property type="entry name" value="NUCLEAR PORE COMPLEX PROTEIN NUP98-NUP96"/>
    <property type="match status" value="1"/>
</dbReference>
<evidence type="ECO:0000256" key="5">
    <source>
        <dbReference type="ARBA" id="ARBA00022813"/>
    </source>
</evidence>
<keyword evidence="5" id="KW-0068">Autocatalytic cleavage</keyword>
<evidence type="ECO:0000256" key="7">
    <source>
        <dbReference type="ARBA" id="ARBA00022927"/>
    </source>
</evidence>
<dbReference type="GO" id="GO:0003723">
    <property type="term" value="F:RNA binding"/>
    <property type="evidence" value="ECO:0007669"/>
    <property type="project" value="TreeGrafter"/>
</dbReference>
<keyword evidence="14" id="KW-1185">Reference proteome</keyword>
<feature type="compositionally biased region" description="Polar residues" evidence="11">
    <location>
        <begin position="325"/>
        <end position="349"/>
    </location>
</feature>
<keyword evidence="9" id="KW-0906">Nuclear pore complex</keyword>
<dbReference type="GO" id="GO:0006606">
    <property type="term" value="P:protein import into nucleus"/>
    <property type="evidence" value="ECO:0007669"/>
    <property type="project" value="TreeGrafter"/>
</dbReference>
<dbReference type="GO" id="GO:0008139">
    <property type="term" value="F:nuclear localization sequence binding"/>
    <property type="evidence" value="ECO:0007669"/>
    <property type="project" value="TreeGrafter"/>
</dbReference>
<feature type="compositionally biased region" description="Low complexity" evidence="11">
    <location>
        <begin position="304"/>
        <end position="324"/>
    </location>
</feature>
<evidence type="ECO:0000256" key="4">
    <source>
        <dbReference type="ARBA" id="ARBA00022737"/>
    </source>
</evidence>
<evidence type="ECO:0000313" key="14">
    <source>
        <dbReference type="Proteomes" id="UP000620104"/>
    </source>
</evidence>
<feature type="compositionally biased region" description="Low complexity" evidence="11">
    <location>
        <begin position="524"/>
        <end position="546"/>
    </location>
</feature>
<keyword evidence="7" id="KW-0653">Protein transport</keyword>
<feature type="compositionally biased region" description="Polar residues" evidence="11">
    <location>
        <begin position="268"/>
        <end position="303"/>
    </location>
</feature>
<dbReference type="GO" id="GO:0017056">
    <property type="term" value="F:structural constituent of nuclear pore"/>
    <property type="evidence" value="ECO:0007669"/>
    <property type="project" value="InterPro"/>
</dbReference>
<evidence type="ECO:0000259" key="12">
    <source>
        <dbReference type="PROSITE" id="PS51434"/>
    </source>
</evidence>
<feature type="compositionally biased region" description="Low complexity" evidence="11">
    <location>
        <begin position="619"/>
        <end position="644"/>
    </location>
</feature>
<dbReference type="GO" id="GO:0051028">
    <property type="term" value="P:mRNA transport"/>
    <property type="evidence" value="ECO:0007669"/>
    <property type="project" value="UniProtKB-KW"/>
</dbReference>
<feature type="region of interest" description="Disordered" evidence="11">
    <location>
        <begin position="1"/>
        <end position="61"/>
    </location>
</feature>
<organism evidence="13 14">
    <name type="scientific">Naganishia liquefaciens</name>
    <dbReference type="NCBI Taxonomy" id="104408"/>
    <lineage>
        <taxon>Eukaryota</taxon>
        <taxon>Fungi</taxon>
        <taxon>Dikarya</taxon>
        <taxon>Basidiomycota</taxon>
        <taxon>Agaricomycotina</taxon>
        <taxon>Tremellomycetes</taxon>
        <taxon>Filobasidiales</taxon>
        <taxon>Filobasidiaceae</taxon>
        <taxon>Naganishia</taxon>
    </lineage>
</organism>
<evidence type="ECO:0000256" key="8">
    <source>
        <dbReference type="ARBA" id="ARBA00023010"/>
    </source>
</evidence>
<dbReference type="PANTHER" id="PTHR23198">
    <property type="entry name" value="NUCLEOPORIN"/>
    <property type="match status" value="1"/>
</dbReference>
<feature type="compositionally biased region" description="Low complexity" evidence="11">
    <location>
        <begin position="553"/>
        <end position="566"/>
    </location>
</feature>
<evidence type="ECO:0000256" key="1">
    <source>
        <dbReference type="ARBA" id="ARBA00004567"/>
    </source>
</evidence>
<protein>
    <recommendedName>
        <fullName evidence="12">Peptidase S59 domain-containing protein</fullName>
    </recommendedName>
</protein>
<dbReference type="InterPro" id="IPR036903">
    <property type="entry name" value="Nup98_auto-Pept-S59_dom_sf"/>
</dbReference>
<comment type="caution">
    <text evidence="13">The sequence shown here is derived from an EMBL/GenBank/DDBJ whole genome shotgun (WGS) entry which is preliminary data.</text>
</comment>
<dbReference type="Gene3D" id="1.25.40.690">
    <property type="match status" value="1"/>
</dbReference>
<evidence type="ECO:0000256" key="2">
    <source>
        <dbReference type="ARBA" id="ARBA00008926"/>
    </source>
</evidence>
<dbReference type="OrthoDB" id="3797628at2759"/>
<feature type="compositionally biased region" description="Low complexity" evidence="11">
    <location>
        <begin position="677"/>
        <end position="699"/>
    </location>
</feature>
<dbReference type="Pfam" id="PF12110">
    <property type="entry name" value="Nup96"/>
    <property type="match status" value="1"/>
</dbReference>
<feature type="compositionally biased region" description="Gly residues" evidence="11">
    <location>
        <begin position="511"/>
        <end position="523"/>
    </location>
</feature>
<feature type="compositionally biased region" description="Basic and acidic residues" evidence="11">
    <location>
        <begin position="1111"/>
        <end position="1121"/>
    </location>
</feature>
<dbReference type="GO" id="GO:0006405">
    <property type="term" value="P:RNA export from nucleus"/>
    <property type="evidence" value="ECO:0007669"/>
    <property type="project" value="TreeGrafter"/>
</dbReference>
<keyword evidence="4" id="KW-0677">Repeat</keyword>
<dbReference type="GO" id="GO:0034398">
    <property type="term" value="P:telomere tethering at nuclear periphery"/>
    <property type="evidence" value="ECO:0007669"/>
    <property type="project" value="TreeGrafter"/>
</dbReference>
<dbReference type="GO" id="GO:0044614">
    <property type="term" value="C:nuclear pore cytoplasmic filaments"/>
    <property type="evidence" value="ECO:0007669"/>
    <property type="project" value="TreeGrafter"/>
</dbReference>
<keyword evidence="3" id="KW-0813">Transport</keyword>
<proteinExistence type="inferred from homology"/>
<evidence type="ECO:0000256" key="11">
    <source>
        <dbReference type="SAM" id="MobiDB-lite"/>
    </source>
</evidence>
<dbReference type="InterPro" id="IPR025574">
    <property type="entry name" value="Nucleoporin_FG_rpt"/>
</dbReference>
<evidence type="ECO:0000256" key="3">
    <source>
        <dbReference type="ARBA" id="ARBA00022448"/>
    </source>
</evidence>
<name>A0A8H3YCC9_9TREE</name>
<feature type="compositionally biased region" description="Low complexity" evidence="11">
    <location>
        <begin position="722"/>
        <end position="733"/>
    </location>
</feature>
<feature type="region of interest" description="Disordered" evidence="11">
    <location>
        <begin position="422"/>
        <end position="567"/>
    </location>
</feature>
<dbReference type="FunFam" id="3.30.1610.10:FF:000003">
    <property type="entry name" value="Nucleoporin SONB, putative"/>
    <property type="match status" value="1"/>
</dbReference>
<dbReference type="PROSITE" id="PS51434">
    <property type="entry name" value="NUP_C"/>
    <property type="match status" value="1"/>
</dbReference>
<feature type="compositionally biased region" description="Low complexity" evidence="11">
    <location>
        <begin position="241"/>
        <end position="252"/>
    </location>
</feature>
<dbReference type="Pfam" id="PF04096">
    <property type="entry name" value="Nucleoporin2"/>
    <property type="match status" value="1"/>
</dbReference>
<dbReference type="InterPro" id="IPR021967">
    <property type="entry name" value="Nup98_C"/>
</dbReference>
<keyword evidence="6" id="KW-0509">mRNA transport</keyword>
<comment type="similarity">
    <text evidence="2">Belongs to the nucleoporin GLFG family.</text>
</comment>
<feature type="region of interest" description="Disordered" evidence="11">
    <location>
        <begin position="1076"/>
        <end position="1151"/>
    </location>
</feature>
<feature type="compositionally biased region" description="Acidic residues" evidence="11">
    <location>
        <begin position="1078"/>
        <end position="1095"/>
    </location>
</feature>
<dbReference type="Pfam" id="PF13634">
    <property type="entry name" value="Nucleoporin_FG"/>
    <property type="match status" value="3"/>
</dbReference>
<dbReference type="EMBL" id="BLZA01000007">
    <property type="protein sequence ID" value="GHJ84144.1"/>
    <property type="molecule type" value="Genomic_DNA"/>
</dbReference>
<dbReference type="InterPro" id="IPR037665">
    <property type="entry name" value="Nucleoporin_S59-like"/>
</dbReference>
<feature type="region of interest" description="Disordered" evidence="11">
    <location>
        <begin position="239"/>
        <end position="364"/>
    </location>
</feature>
<keyword evidence="8" id="KW-0811">Translocation</keyword>
<dbReference type="Proteomes" id="UP000620104">
    <property type="component" value="Unassembled WGS sequence"/>
</dbReference>
<evidence type="ECO:0000256" key="9">
    <source>
        <dbReference type="ARBA" id="ARBA00023132"/>
    </source>
</evidence>
<feature type="compositionally biased region" description="Polar residues" evidence="11">
    <location>
        <begin position="1097"/>
        <end position="1110"/>
    </location>
</feature>
<feature type="compositionally biased region" description="Low complexity" evidence="11">
    <location>
        <begin position="422"/>
        <end position="467"/>
    </location>
</feature>
<keyword evidence="10" id="KW-0539">Nucleus</keyword>
<comment type="subcellular location">
    <subcellularLocation>
        <location evidence="1">Nucleus</location>
        <location evidence="1">Nuclear pore complex</location>
    </subcellularLocation>
</comment>
<feature type="compositionally biased region" description="Polar residues" evidence="11">
    <location>
        <begin position="710"/>
        <end position="721"/>
    </location>
</feature>
<evidence type="ECO:0000313" key="13">
    <source>
        <dbReference type="EMBL" id="GHJ84144.1"/>
    </source>
</evidence>
<accession>A0A8H3YCC9</accession>
<sequence length="1865" mass="195953">MFGGNWNTQQQQQQQPQQQQPTGLFGQPAAQAPATGGFGQPAAQTTGGFGQPAAGGGIFGGGTSGGFGSTGGFGATNTTTNAFGSTQARPTFGATGTSGGLFGGNTANTGTFGSTGGFGAPAAPAASSGGLFGSSTNAFGAKPAGTTTTFGAPATTGTGLFGAKPATTTATGGFGVAPVNGPAQPVTNGSLAPPYQPLREKDGTAANAGWGVYNTITCMPEYRGSSLDEIRLQDYAAGRKTAPPAGSAPATGFGQPAATGGLFGQPAQPASTGLFGQQPTTTNAFGQPATSTGTGLFGSTQPATNNAFGQPQQQQGQTNAFGQPAQTSLFGQPAQQNTGTGLFGQTQPAQPAGGLFGSTTTQPSTGLFGANNSTTTQSGGGLFGQQNTTNTTGGFGGFGATQNQNQAAKPAFGFGASAAPAATPAFGQPAQGTTPSFGFGQQQQQQNTAQPSTGFGFGANTQNNTTGTGSGLFGAAAQPQQQTGGLFGSTTANNAPKPGGLFGSTTTQPATGGGLFGNTGGFGANNQQQQQQSTPSLFGNTNNTSATGGGLFGSTTNNQATTQSNTTGGGLFGGFGAAKPAATTGTSLFGSTPAQPAGTSLFGNTGATGGFGNTQAGTTGTSLFGNTQNNQQQTGTQPAGQTSGLFGGGSLFGNNNNANKPAGTSLFGNTSTQPAAGGSLFGNLGQNNQQQQQQQQQQGTGFGTGSLFGAQSTNTNGLGNSQAQQQAPQINPNDPYGSGNLFANPPNFAPINTSTTKALPPLTSSYKGLPTPVKQPLRLRGYATSPFANSPGLGGSTMSNSALGLSTASAGTPMRGSLFDRPSTDVLSPAAFTPRSSVKKLVIDKRITGANLSASLNQSTRSQIDRSLINPDADGELGQGNVSLFGGNESVSGTPSRNVSAKVATKPAPVPTKSLNTLSRNVDLEDFEHGEYYTIPDMHSLCNAAHEDLKHVEDFVVGRKGYGELRFLEPVDVASVGDLKSICGEVVIFEHSTCEVYPAAVKTPEVGKGLNHPSRITLERSWPKDKSTGDFVTDPTAPALQRYLRKLKGMHDTRFQSYDPSTGTWVFEVDHFTKYGIDDDDDDDDDEQDLQDADEQSNAADSVGRASQSPVRRERSMETETTRSPSLVDASAASIVSQHDASDDSADERYESAKGKLGSIFEQQDTPKALQFIGLPYFHRAEEDDVREFDMTNVEPTSFGEYQLPSSFQPTWSYQSLPGKTSLANKHEHLASDMGASQSRSFGVGWSQRGDLVSFGKIASLESSNQFRPFSISYQNLAGVKPAGADELRRMQDMVQLQIDLSDIDESGVVPYIRTQGDLQFKEFANLFAGDKSHEALLWRLAAALFDPLDLESAQESEVDMQQFSRKMALSDWLKSAVAPAVERADLNAAVGPDRIFALLSGHRLEEAVNHALDSGDMRLATLLATIGNEETKSAMSAQLDAWSKEKVDSHIPNEYRRVYALLAGIVDVATSDSADSVDVTQGLEWLRAFALSFWYKTPLDQPIETAVEAYEQRLEEIAGLPKPVLPHVSAYRKKQEDAPTDGLFLLLQIFCRRKSVMEALSDPAHFGKTASETRIQWHLCNILVHVLPFGDHADDDQAENTVRFDRLTVAYACQLESADLWTQAIFVLLHLSDDSARQRAVKDVLARHVEDFTAESNEFLTEKLRVPGWWISEAKAYHHRASGHVFEEYEESLAAGLDDRAHEIVLDRLASEAILREDAGVLRKLLAAINDENVPEWENGGGVLVDYIKVVETAPEVLKNVKRTTDGDLTAEIRAIRDLVADVSTRVERLWRRGTNVLEDADVALQNQAAKTKMLQVIHGFASGMAAQGQMKRLAPSGDLPEASRLRLMQDAALDRFNRRLAVV</sequence>
<feature type="region of interest" description="Disordered" evidence="11">
    <location>
        <begin position="619"/>
        <end position="756"/>
    </location>
</feature>
<feature type="domain" description="Peptidase S59" evidence="12">
    <location>
        <begin position="929"/>
        <end position="1072"/>
    </location>
</feature>
<dbReference type="Gene3D" id="3.30.1610.10">
    <property type="entry name" value="Peptidase S59, nucleoporin"/>
    <property type="match status" value="1"/>
</dbReference>
<gene>
    <name evidence="13" type="ORF">NliqN6_0546</name>
</gene>
<dbReference type="InterPro" id="IPR007230">
    <property type="entry name" value="Nup98_auto-Pept-S59_dom"/>
</dbReference>
<dbReference type="Gene3D" id="1.10.10.2360">
    <property type="match status" value="1"/>
</dbReference>
<dbReference type="GO" id="GO:0000973">
    <property type="term" value="P:post-transcriptional tethering of RNA polymerase II gene DNA at nuclear periphery"/>
    <property type="evidence" value="ECO:0007669"/>
    <property type="project" value="TreeGrafter"/>
</dbReference>
<reference evidence="13" key="1">
    <citation type="submission" date="2020-07" db="EMBL/GenBank/DDBJ databases">
        <title>Draft Genome Sequence of a Deep-Sea Yeast, Naganishia (Cryptococcus) liquefaciens strain N6.</title>
        <authorList>
            <person name="Han Y.W."/>
            <person name="Kajitani R."/>
            <person name="Morimoto H."/>
            <person name="Parhat M."/>
            <person name="Tsubouchi H."/>
            <person name="Bakenova O."/>
            <person name="Ogata M."/>
            <person name="Argunhan B."/>
            <person name="Aoki R."/>
            <person name="Kajiwara S."/>
            <person name="Itoh T."/>
            <person name="Iwasaki H."/>
        </authorList>
    </citation>
    <scope>NUCLEOTIDE SEQUENCE</scope>
    <source>
        <strain evidence="13">N6</strain>
    </source>
</reference>
<dbReference type="SUPFAM" id="SSF82215">
    <property type="entry name" value="C-terminal autoproteolytic domain of nucleoporin nup98"/>
    <property type="match status" value="1"/>
</dbReference>
<feature type="compositionally biased region" description="Low complexity" evidence="11">
    <location>
        <begin position="474"/>
        <end position="484"/>
    </location>
</feature>
<feature type="compositionally biased region" description="Gly residues" evidence="11">
    <location>
        <begin position="47"/>
        <end position="61"/>
    </location>
</feature>